<dbReference type="GO" id="GO:0006032">
    <property type="term" value="P:chitin catabolic process"/>
    <property type="evidence" value="ECO:0007669"/>
    <property type="project" value="TreeGrafter"/>
</dbReference>
<feature type="chain" id="PRO_5013106435" description="chitinase" evidence="2">
    <location>
        <begin position="29"/>
        <end position="416"/>
    </location>
</feature>
<reference evidence="4 5" key="1">
    <citation type="journal article" date="2015" name="BMC Genomics">
        <title>Gene expression during zombie ant biting behavior reflects the complexity underlying fungal parasitic behavioral manipulation.</title>
        <authorList>
            <person name="de Bekker C."/>
            <person name="Ohm R.A."/>
            <person name="Loreto R.G."/>
            <person name="Sebastian A."/>
            <person name="Albert I."/>
            <person name="Merrow M."/>
            <person name="Brachmann A."/>
            <person name="Hughes D.P."/>
        </authorList>
    </citation>
    <scope>NUCLEOTIDE SEQUENCE [LARGE SCALE GENOMIC DNA]</scope>
    <source>
        <strain evidence="4 5">SC16a</strain>
    </source>
</reference>
<feature type="signal peptide" evidence="2">
    <location>
        <begin position="1"/>
        <end position="28"/>
    </location>
</feature>
<dbReference type="PANTHER" id="PTHR11177:SF378">
    <property type="entry name" value="CHITINASE"/>
    <property type="match status" value="1"/>
</dbReference>
<proteinExistence type="predicted"/>
<keyword evidence="5" id="KW-1185">Reference proteome</keyword>
<evidence type="ECO:0000256" key="2">
    <source>
        <dbReference type="SAM" id="SignalP"/>
    </source>
</evidence>
<dbReference type="AlphaFoldDB" id="A0A2A9PN56"/>
<dbReference type="EC" id="3.2.1.14" evidence="1"/>
<dbReference type="PROSITE" id="PS51910">
    <property type="entry name" value="GH18_2"/>
    <property type="match status" value="1"/>
</dbReference>
<dbReference type="InterPro" id="IPR011583">
    <property type="entry name" value="Chitinase_II/V-like_cat"/>
</dbReference>
<gene>
    <name evidence="4" type="ORF">XA68_12535</name>
</gene>
<dbReference type="SUPFAM" id="SSF51445">
    <property type="entry name" value="(Trans)glycosidases"/>
    <property type="match status" value="1"/>
</dbReference>
<dbReference type="GO" id="GO:0008843">
    <property type="term" value="F:endochitinase activity"/>
    <property type="evidence" value="ECO:0007669"/>
    <property type="project" value="UniProtKB-EC"/>
</dbReference>
<evidence type="ECO:0000259" key="3">
    <source>
        <dbReference type="PROSITE" id="PS51910"/>
    </source>
</evidence>
<dbReference type="STRING" id="268505.A0A2A9PN56"/>
<feature type="domain" description="GH18" evidence="3">
    <location>
        <begin position="34"/>
        <end position="386"/>
    </location>
</feature>
<dbReference type="GO" id="GO:0005975">
    <property type="term" value="P:carbohydrate metabolic process"/>
    <property type="evidence" value="ECO:0007669"/>
    <property type="project" value="InterPro"/>
</dbReference>
<sequence>MAPASRARTARTWFLALLLLFSMLSVAASSSSALRCIMYFTGQHNVVPTDTTLLTDVTHVILAFMPSNVFNVDETPASFPLFTLVDDARRQFRPGTKLMVAIGGWGDSLGFEDAARSASSRQRWARQVRAMLDRTGADGVDIDWEYPGGNRDDYILVPNLDREWEIEAFVLLLQELRAAIGPAMTLSVAVPGMERDLMAFTAATLPSIVELVDFINVMTYDLMTRRDGVVAHHSGVAASRESLDRYLQRGAPASKLNLGLGYYVKWFMTQPCNPRQPLGCPTQLLEDPETGADMGRTAAFSWHDETPPELAPSFARAQADGRYFDDGSFGYWDADEQRWWSFDTPRVIVRKLSDVVAPLGLGGVFAWGLGEDAPIFANLAATVEGSSRDSRMARSTLDWPESEGRRDFCWRLVYSH</sequence>
<dbReference type="Pfam" id="PF00704">
    <property type="entry name" value="Glyco_hydro_18"/>
    <property type="match status" value="1"/>
</dbReference>
<comment type="caution">
    <text evidence="4">The sequence shown here is derived from an EMBL/GenBank/DDBJ whole genome shotgun (WGS) entry which is preliminary data.</text>
</comment>
<reference evidence="4 5" key="2">
    <citation type="journal article" date="2017" name="Sci. Rep.">
        <title>Ant-infecting Ophiocordyceps genomes reveal a high diversity of potential behavioral manipulation genes and a possible major role for enterotoxins.</title>
        <authorList>
            <person name="de Bekker C."/>
            <person name="Ohm R.A."/>
            <person name="Evans H.C."/>
            <person name="Brachmann A."/>
            <person name="Hughes D.P."/>
        </authorList>
    </citation>
    <scope>NUCLEOTIDE SEQUENCE [LARGE SCALE GENOMIC DNA]</scope>
    <source>
        <strain evidence="4 5">SC16a</strain>
    </source>
</reference>
<dbReference type="Proteomes" id="UP000037136">
    <property type="component" value="Unassembled WGS sequence"/>
</dbReference>
<dbReference type="PANTHER" id="PTHR11177">
    <property type="entry name" value="CHITINASE"/>
    <property type="match status" value="1"/>
</dbReference>
<dbReference type="GO" id="GO:0008061">
    <property type="term" value="F:chitin binding"/>
    <property type="evidence" value="ECO:0007669"/>
    <property type="project" value="InterPro"/>
</dbReference>
<evidence type="ECO:0000256" key="1">
    <source>
        <dbReference type="ARBA" id="ARBA00012729"/>
    </source>
</evidence>
<dbReference type="SMART" id="SM00636">
    <property type="entry name" value="Glyco_18"/>
    <property type="match status" value="1"/>
</dbReference>
<organism evidence="4 5">
    <name type="scientific">Ophiocordyceps unilateralis</name>
    <name type="common">Zombie-ant fungus</name>
    <name type="synonym">Torrubia unilateralis</name>
    <dbReference type="NCBI Taxonomy" id="268505"/>
    <lineage>
        <taxon>Eukaryota</taxon>
        <taxon>Fungi</taxon>
        <taxon>Dikarya</taxon>
        <taxon>Ascomycota</taxon>
        <taxon>Pezizomycotina</taxon>
        <taxon>Sordariomycetes</taxon>
        <taxon>Hypocreomycetidae</taxon>
        <taxon>Hypocreales</taxon>
        <taxon>Ophiocordycipitaceae</taxon>
        <taxon>Ophiocordyceps</taxon>
    </lineage>
</organism>
<keyword evidence="2" id="KW-0732">Signal</keyword>
<dbReference type="InterPro" id="IPR017853">
    <property type="entry name" value="GH"/>
</dbReference>
<dbReference type="GO" id="GO:0005576">
    <property type="term" value="C:extracellular region"/>
    <property type="evidence" value="ECO:0007669"/>
    <property type="project" value="TreeGrafter"/>
</dbReference>
<protein>
    <recommendedName>
        <fullName evidence="1">chitinase</fullName>
        <ecNumber evidence="1">3.2.1.14</ecNumber>
    </recommendedName>
</protein>
<dbReference type="EMBL" id="LAZP02000021">
    <property type="protein sequence ID" value="PFH62664.1"/>
    <property type="molecule type" value="Genomic_DNA"/>
</dbReference>
<evidence type="ECO:0000313" key="4">
    <source>
        <dbReference type="EMBL" id="PFH62664.1"/>
    </source>
</evidence>
<dbReference type="InterPro" id="IPR050314">
    <property type="entry name" value="Glycosyl_Hydrlase_18"/>
</dbReference>
<accession>A0A2A9PN56</accession>
<dbReference type="OrthoDB" id="73875at2759"/>
<dbReference type="InterPro" id="IPR001223">
    <property type="entry name" value="Glyco_hydro18_cat"/>
</dbReference>
<name>A0A2A9PN56_OPHUN</name>
<dbReference type="Gene3D" id="3.20.20.80">
    <property type="entry name" value="Glycosidases"/>
    <property type="match status" value="1"/>
</dbReference>
<evidence type="ECO:0000313" key="5">
    <source>
        <dbReference type="Proteomes" id="UP000037136"/>
    </source>
</evidence>